<sequence length="359" mass="39084">MKKKLVAALALVMTFIMVLSSCGVKAPANTSGSSGAPASQEGFAEKPEVTLMLTQHDPDNSLPGQYCHAWADMVFEKSKGRIKVIVNNGGSIAKPTESLDKVKDGGVDIAWGLQSFYSGQFPMTDGLSLPYLPYTSAAQASDVMMDVWMNTELLQSDSGYSGTKVILIRSNCDAPITTAKKQLETTADFKGMTIRASVAPLVNWLGEFGATGKACPINELFQNLQNGAFDGAVTDWHGIESFRLYDNCAKYFADEQVQYNTYYFLMNQAKYDSLSAENKAVIDACSGQAALELMKDAWDDMKATTTKSIEEAGGTVYKLSDAEHQKLVDAADKVTKQWIAEKGDAGQKLYDKIIELTKQ</sequence>
<reference evidence="3 4" key="1">
    <citation type="submission" date="2016-11" db="EMBL/GenBank/DDBJ databases">
        <authorList>
            <person name="Jaros S."/>
            <person name="Januszkiewicz K."/>
            <person name="Wedrychowicz H."/>
        </authorList>
    </citation>
    <scope>NUCLEOTIDE SEQUENCE [LARGE SCALE GENOMIC DNA]</scope>
    <source>
        <strain evidence="3 4">DSM 10068</strain>
    </source>
</reference>
<feature type="chain" id="PRO_5039626191" evidence="2">
    <location>
        <begin position="27"/>
        <end position="359"/>
    </location>
</feature>
<organism evidence="3 4">
    <name type="scientific">Sporobacter termitidis DSM 10068</name>
    <dbReference type="NCBI Taxonomy" id="1123282"/>
    <lineage>
        <taxon>Bacteria</taxon>
        <taxon>Bacillati</taxon>
        <taxon>Bacillota</taxon>
        <taxon>Clostridia</taxon>
        <taxon>Eubacteriales</taxon>
        <taxon>Oscillospiraceae</taxon>
        <taxon>Sporobacter</taxon>
    </lineage>
</organism>
<evidence type="ECO:0000256" key="2">
    <source>
        <dbReference type="SAM" id="SignalP"/>
    </source>
</evidence>
<dbReference type="NCBIfam" id="NF037995">
    <property type="entry name" value="TRAP_S1"/>
    <property type="match status" value="1"/>
</dbReference>
<proteinExistence type="predicted"/>
<protein>
    <submittedName>
        <fullName evidence="3">TRAP-type C4-dicarboxylate transport system, substrate-binding protein</fullName>
    </submittedName>
</protein>
<keyword evidence="1 2" id="KW-0732">Signal</keyword>
<dbReference type="AlphaFoldDB" id="A0A1M5Y6J0"/>
<feature type="signal peptide" evidence="2">
    <location>
        <begin position="1"/>
        <end position="26"/>
    </location>
</feature>
<dbReference type="InterPro" id="IPR018389">
    <property type="entry name" value="DctP_fam"/>
</dbReference>
<evidence type="ECO:0000256" key="1">
    <source>
        <dbReference type="ARBA" id="ARBA00022729"/>
    </source>
</evidence>
<gene>
    <name evidence="3" type="ORF">SAMN02745823_02259</name>
</gene>
<evidence type="ECO:0000313" key="3">
    <source>
        <dbReference type="EMBL" id="SHI07434.1"/>
    </source>
</evidence>
<dbReference type="EMBL" id="FQXV01000007">
    <property type="protein sequence ID" value="SHI07434.1"/>
    <property type="molecule type" value="Genomic_DNA"/>
</dbReference>
<dbReference type="RefSeq" id="WP_073078946.1">
    <property type="nucleotide sequence ID" value="NZ_FQXV01000007.1"/>
</dbReference>
<evidence type="ECO:0000313" key="4">
    <source>
        <dbReference type="Proteomes" id="UP000183995"/>
    </source>
</evidence>
<dbReference type="PANTHER" id="PTHR33376:SF15">
    <property type="entry name" value="BLL6794 PROTEIN"/>
    <property type="match status" value="1"/>
</dbReference>
<dbReference type="InterPro" id="IPR038404">
    <property type="entry name" value="TRAP_DctP_sf"/>
</dbReference>
<dbReference type="OrthoDB" id="2062482at2"/>
<name>A0A1M5Y6J0_9FIRM</name>
<dbReference type="PROSITE" id="PS51257">
    <property type="entry name" value="PROKAR_LIPOPROTEIN"/>
    <property type="match status" value="1"/>
</dbReference>
<dbReference type="Proteomes" id="UP000183995">
    <property type="component" value="Unassembled WGS sequence"/>
</dbReference>
<dbReference type="STRING" id="1123282.SAMN02745823_02259"/>
<dbReference type="Gene3D" id="3.40.190.170">
    <property type="entry name" value="Bacterial extracellular solute-binding protein, family 7"/>
    <property type="match status" value="1"/>
</dbReference>
<keyword evidence="4" id="KW-1185">Reference proteome</keyword>
<dbReference type="Pfam" id="PF03480">
    <property type="entry name" value="DctP"/>
    <property type="match status" value="1"/>
</dbReference>
<dbReference type="PANTHER" id="PTHR33376">
    <property type="match status" value="1"/>
</dbReference>
<accession>A0A1M5Y6J0</accession>
<dbReference type="GO" id="GO:0055085">
    <property type="term" value="P:transmembrane transport"/>
    <property type="evidence" value="ECO:0007669"/>
    <property type="project" value="InterPro"/>
</dbReference>